<dbReference type="AlphaFoldDB" id="A0A832WRV9"/>
<comment type="caution">
    <text evidence="1">The sequence shown here is derived from an EMBL/GenBank/DDBJ whole genome shotgun (WGS) entry which is preliminary data.</text>
</comment>
<dbReference type="RefSeq" id="WP_148679458.1">
    <property type="nucleotide sequence ID" value="NZ_DUJS01000004.1"/>
</dbReference>
<evidence type="ECO:0000313" key="2">
    <source>
        <dbReference type="Proteomes" id="UP000619545"/>
    </source>
</evidence>
<protein>
    <submittedName>
        <fullName evidence="1">Uncharacterized protein</fullName>
    </submittedName>
</protein>
<dbReference type="Proteomes" id="UP000619545">
    <property type="component" value="Unassembled WGS sequence"/>
</dbReference>
<proteinExistence type="predicted"/>
<name>A0A832WRV9_9EURY</name>
<reference evidence="1" key="1">
    <citation type="journal article" date="2020" name="bioRxiv">
        <title>A rank-normalized archaeal taxonomy based on genome phylogeny resolves widespread incomplete and uneven classifications.</title>
        <authorList>
            <person name="Rinke C."/>
            <person name="Chuvochina M."/>
            <person name="Mussig A.J."/>
            <person name="Chaumeil P.-A."/>
            <person name="Waite D.W."/>
            <person name="Whitman W.B."/>
            <person name="Parks D.H."/>
            <person name="Hugenholtz P."/>
        </authorList>
    </citation>
    <scope>NUCLEOTIDE SEQUENCE</scope>
    <source>
        <strain evidence="1">UBA8853</strain>
    </source>
</reference>
<gene>
    <name evidence="1" type="ORF">HA336_04810</name>
</gene>
<sequence>MDVLVTEFTRAASVHPDDLETAKARLQRLLELHRDERVVLLLNPVNPLVGAAAEVETVHVSR</sequence>
<evidence type="ECO:0000313" key="1">
    <source>
        <dbReference type="EMBL" id="HII70536.1"/>
    </source>
</evidence>
<dbReference type="EMBL" id="DUJS01000004">
    <property type="protein sequence ID" value="HII70536.1"/>
    <property type="molecule type" value="Genomic_DNA"/>
</dbReference>
<accession>A0A832WRV9</accession>
<dbReference type="GeneID" id="41583374"/>
<organism evidence="1 2">
    <name type="scientific">Methanopyrus kandleri</name>
    <dbReference type="NCBI Taxonomy" id="2320"/>
    <lineage>
        <taxon>Archaea</taxon>
        <taxon>Methanobacteriati</taxon>
        <taxon>Methanobacteriota</taxon>
        <taxon>Methanomada group</taxon>
        <taxon>Methanopyri</taxon>
        <taxon>Methanopyrales</taxon>
        <taxon>Methanopyraceae</taxon>
        <taxon>Methanopyrus</taxon>
    </lineage>
</organism>